<dbReference type="EMBL" id="LFZN01000052">
    <property type="protein sequence ID" value="KXT01607.1"/>
    <property type="molecule type" value="Genomic_DNA"/>
</dbReference>
<name>A0A139HGR0_9PEZI</name>
<comment type="caution">
    <text evidence="2">The sequence shown here is derived from an EMBL/GenBank/DDBJ whole genome shotgun (WGS) entry which is preliminary data.</text>
</comment>
<protein>
    <submittedName>
        <fullName evidence="2">Uncharacterized protein</fullName>
    </submittedName>
</protein>
<sequence length="132" mass="14516">MSLCDAPFATIVALKDLNSLSSNEVSSSSDQCALQIEWGSELHIVLPLNAADFSCRTWYMLSEQWAAELYHADDLINHARHIITLTSSSILFLSPRTAQLCCWLSSSHLYASAQPPSPQRGTSPAWNAHAKV</sequence>
<accession>A0A139HGR0</accession>
<reference evidence="2 3" key="1">
    <citation type="submission" date="2015-07" db="EMBL/GenBank/DDBJ databases">
        <title>Comparative genomics of the Sigatoka disease complex on banana suggests a link between parallel evolutionary changes in Pseudocercospora fijiensis and Pseudocercospora eumusae and increased virulence on the banana host.</title>
        <authorList>
            <person name="Chang T.-C."/>
            <person name="Salvucci A."/>
            <person name="Crous P.W."/>
            <person name="Stergiopoulos I."/>
        </authorList>
    </citation>
    <scope>NUCLEOTIDE SEQUENCE [LARGE SCALE GENOMIC DNA]</scope>
    <source>
        <strain evidence="2 3">CBS 114824</strain>
    </source>
</reference>
<dbReference type="Proteomes" id="UP000070133">
    <property type="component" value="Unassembled WGS sequence"/>
</dbReference>
<evidence type="ECO:0000313" key="2">
    <source>
        <dbReference type="EMBL" id="KXT01607.1"/>
    </source>
</evidence>
<gene>
    <name evidence="2" type="ORF">AC578_8039</name>
</gene>
<dbReference type="AlphaFoldDB" id="A0A139HGR0"/>
<proteinExistence type="predicted"/>
<organism evidence="2 3">
    <name type="scientific">Pseudocercospora eumusae</name>
    <dbReference type="NCBI Taxonomy" id="321146"/>
    <lineage>
        <taxon>Eukaryota</taxon>
        <taxon>Fungi</taxon>
        <taxon>Dikarya</taxon>
        <taxon>Ascomycota</taxon>
        <taxon>Pezizomycotina</taxon>
        <taxon>Dothideomycetes</taxon>
        <taxon>Dothideomycetidae</taxon>
        <taxon>Mycosphaerellales</taxon>
        <taxon>Mycosphaerellaceae</taxon>
        <taxon>Pseudocercospora</taxon>
    </lineage>
</organism>
<evidence type="ECO:0000256" key="1">
    <source>
        <dbReference type="SAM" id="MobiDB-lite"/>
    </source>
</evidence>
<feature type="region of interest" description="Disordered" evidence="1">
    <location>
        <begin position="113"/>
        <end position="132"/>
    </location>
</feature>
<keyword evidence="3" id="KW-1185">Reference proteome</keyword>
<evidence type="ECO:0000313" key="3">
    <source>
        <dbReference type="Proteomes" id="UP000070133"/>
    </source>
</evidence>